<dbReference type="Proteomes" id="UP000361147">
    <property type="component" value="Segment"/>
</dbReference>
<dbReference type="RefSeq" id="YP_009910595.1">
    <property type="nucleotide sequence ID" value="NC_049971.1"/>
</dbReference>
<keyword evidence="2" id="KW-1185">Reference proteome</keyword>
<proteinExistence type="predicted"/>
<protein>
    <submittedName>
        <fullName evidence="1">Uncharacterized protein</fullName>
    </submittedName>
</protein>
<reference evidence="1 2" key="1">
    <citation type="submission" date="2019-09" db="EMBL/GenBank/DDBJ databases">
        <title>Isolation and characterization of two phi29 phages that infect Bacillus pumilis.</title>
        <authorList>
            <person name="Batinovic S."/>
            <person name="Rice D."/>
            <person name="Beer M."/>
            <person name="Petrovski S."/>
        </authorList>
    </citation>
    <scope>NUCLEOTIDE SEQUENCE [LARGE SCALE GENOMIC DNA]</scope>
</reference>
<sequence>MENKTTVIDIKRTNDYVIYEATSYDFMEDKVVSSIRMVLLEDELITKFNMRSVLPDFYTPSIFAFLAELEKQEPTLHAMVKNDLRMMTI</sequence>
<name>A0A5Q2WDU9_9CAUD</name>
<accession>A0A5Q2WDU9</accession>
<dbReference type="EMBL" id="MN524844">
    <property type="protein sequence ID" value="QGH74218.1"/>
    <property type="molecule type" value="Genomic_DNA"/>
</dbReference>
<dbReference type="GeneID" id="56239313"/>
<evidence type="ECO:0000313" key="2">
    <source>
        <dbReference type="Proteomes" id="UP000361147"/>
    </source>
</evidence>
<evidence type="ECO:0000313" key="1">
    <source>
        <dbReference type="EMBL" id="QGH74218.1"/>
    </source>
</evidence>
<organism evidence="1 2">
    <name type="scientific">Bacillus phage vB_Bpu_PumA1</name>
    <dbReference type="NCBI Taxonomy" id="2662127"/>
    <lineage>
        <taxon>Viruses</taxon>
        <taxon>Duplodnaviria</taxon>
        <taxon>Heunggongvirae</taxon>
        <taxon>Uroviricota</taxon>
        <taxon>Caudoviricetes</taxon>
        <taxon>Salasmaviridae</taxon>
        <taxon>Bundooravirus</taxon>
        <taxon>Bundooravirus PumA1</taxon>
    </lineage>
</organism>
<dbReference type="KEGG" id="vg:56239313"/>